<dbReference type="AlphaFoldDB" id="Q1N0J4"/>
<reference evidence="1 2" key="1">
    <citation type="submission" date="2006-03" db="EMBL/GenBank/DDBJ databases">
        <authorList>
            <person name="Pinhassi J."/>
            <person name="Pedros-Alio C."/>
            <person name="Ferriera S."/>
            <person name="Johnson J."/>
            <person name="Kravitz S."/>
            <person name="Halpern A."/>
            <person name="Remington K."/>
            <person name="Beeson K."/>
            <person name="Tran B."/>
            <person name="Rogers Y.-H."/>
            <person name="Friedman R."/>
            <person name="Venter J.C."/>
        </authorList>
    </citation>
    <scope>NUCLEOTIDE SEQUENCE [LARGE SCALE GENOMIC DNA]</scope>
    <source>
        <strain evidence="1 2">RED65</strain>
    </source>
</reference>
<sequence>LPIPSLHTNLARVALDYMLQAGGAAYLPLTLCQAYIDKGILHLVENAPEMHRDVFASYHKENSQQTLIEEVINLFRQYDSQVAPSLQPTP</sequence>
<dbReference type="SUPFAM" id="SSF53850">
    <property type="entry name" value="Periplasmic binding protein-like II"/>
    <property type="match status" value="1"/>
</dbReference>
<name>Q1N0J4_9GAMM</name>
<accession>Q1N0J4</accession>
<dbReference type="HOGENOM" id="CLU_2431944_0_0_6"/>
<protein>
    <submittedName>
        <fullName evidence="1">Putative transcriptional regulator, LysR family protein</fullName>
    </submittedName>
</protein>
<dbReference type="Proteomes" id="UP000004263">
    <property type="component" value="Unassembled WGS sequence"/>
</dbReference>
<gene>
    <name evidence="1" type="ORF">RED65_05614</name>
</gene>
<comment type="caution">
    <text evidence="1">The sequence shown here is derived from an EMBL/GenBank/DDBJ whole genome shotgun (WGS) entry which is preliminary data.</text>
</comment>
<dbReference type="EMBL" id="AAQH01000013">
    <property type="protein sequence ID" value="EAT11839.1"/>
    <property type="molecule type" value="Genomic_DNA"/>
</dbReference>
<organism evidence="1 2">
    <name type="scientific">Bermanella marisrubri</name>
    <dbReference type="NCBI Taxonomy" id="207949"/>
    <lineage>
        <taxon>Bacteria</taxon>
        <taxon>Pseudomonadati</taxon>
        <taxon>Pseudomonadota</taxon>
        <taxon>Gammaproteobacteria</taxon>
        <taxon>Oceanospirillales</taxon>
        <taxon>Oceanospirillaceae</taxon>
        <taxon>Bermanella</taxon>
    </lineage>
</organism>
<evidence type="ECO:0000313" key="2">
    <source>
        <dbReference type="Proteomes" id="UP000004263"/>
    </source>
</evidence>
<keyword evidence="2" id="KW-1185">Reference proteome</keyword>
<evidence type="ECO:0000313" key="1">
    <source>
        <dbReference type="EMBL" id="EAT11839.1"/>
    </source>
</evidence>
<feature type="non-terminal residue" evidence="1">
    <location>
        <position position="1"/>
    </location>
</feature>
<proteinExistence type="predicted"/>